<evidence type="ECO:0000313" key="1">
    <source>
        <dbReference type="EMBL" id="KAL3507742.1"/>
    </source>
</evidence>
<dbReference type="Proteomes" id="UP001630127">
    <property type="component" value="Unassembled WGS sequence"/>
</dbReference>
<sequence length="97" mass="10830">MAPMIEPGKEMMVMENESRRKLGSYRFVHCANVVVQEKAIVCQLLVAMPSVAISQTGHLVSALSFLRPAIALDAMAWFTIKGKFFDLFPIVLFRIAT</sequence>
<dbReference type="EMBL" id="JBJUIK010000013">
    <property type="protein sequence ID" value="KAL3507742.1"/>
    <property type="molecule type" value="Genomic_DNA"/>
</dbReference>
<accession>A0ABD2YN75</accession>
<protein>
    <submittedName>
        <fullName evidence="1">Uncharacterized protein</fullName>
    </submittedName>
</protein>
<name>A0ABD2YN75_9GENT</name>
<keyword evidence="2" id="KW-1185">Reference proteome</keyword>
<reference evidence="1 2" key="1">
    <citation type="submission" date="2024-11" db="EMBL/GenBank/DDBJ databases">
        <title>A near-complete genome assembly of Cinchona calisaya.</title>
        <authorList>
            <person name="Lian D.C."/>
            <person name="Zhao X.W."/>
            <person name="Wei L."/>
        </authorList>
    </citation>
    <scope>NUCLEOTIDE SEQUENCE [LARGE SCALE GENOMIC DNA]</scope>
    <source>
        <tissue evidence="1">Nenye</tissue>
    </source>
</reference>
<dbReference type="AlphaFoldDB" id="A0ABD2YN75"/>
<gene>
    <name evidence="1" type="ORF">ACH5RR_033124</name>
</gene>
<comment type="caution">
    <text evidence="1">The sequence shown here is derived from an EMBL/GenBank/DDBJ whole genome shotgun (WGS) entry which is preliminary data.</text>
</comment>
<proteinExistence type="predicted"/>
<evidence type="ECO:0000313" key="2">
    <source>
        <dbReference type="Proteomes" id="UP001630127"/>
    </source>
</evidence>
<organism evidence="1 2">
    <name type="scientific">Cinchona calisaya</name>
    <dbReference type="NCBI Taxonomy" id="153742"/>
    <lineage>
        <taxon>Eukaryota</taxon>
        <taxon>Viridiplantae</taxon>
        <taxon>Streptophyta</taxon>
        <taxon>Embryophyta</taxon>
        <taxon>Tracheophyta</taxon>
        <taxon>Spermatophyta</taxon>
        <taxon>Magnoliopsida</taxon>
        <taxon>eudicotyledons</taxon>
        <taxon>Gunneridae</taxon>
        <taxon>Pentapetalae</taxon>
        <taxon>asterids</taxon>
        <taxon>lamiids</taxon>
        <taxon>Gentianales</taxon>
        <taxon>Rubiaceae</taxon>
        <taxon>Cinchonoideae</taxon>
        <taxon>Cinchoneae</taxon>
        <taxon>Cinchona</taxon>
    </lineage>
</organism>